<keyword evidence="4 5" id="KW-0472">Membrane</keyword>
<evidence type="ECO:0008006" key="8">
    <source>
        <dbReference type="Google" id="ProtNLM"/>
    </source>
</evidence>
<keyword evidence="2 5" id="KW-0812">Transmembrane</keyword>
<feature type="transmembrane region" description="Helical" evidence="5">
    <location>
        <begin position="297"/>
        <end position="317"/>
    </location>
</feature>
<dbReference type="GO" id="GO:0006820">
    <property type="term" value="P:monoatomic anion transport"/>
    <property type="evidence" value="ECO:0007669"/>
    <property type="project" value="TreeGrafter"/>
</dbReference>
<keyword evidence="7" id="KW-1185">Reference proteome</keyword>
<evidence type="ECO:0000256" key="2">
    <source>
        <dbReference type="ARBA" id="ARBA00022692"/>
    </source>
</evidence>
<dbReference type="Gene3D" id="3.40.50.300">
    <property type="entry name" value="P-loop containing nucleotide triphosphate hydrolases"/>
    <property type="match status" value="1"/>
</dbReference>
<evidence type="ECO:0000313" key="6">
    <source>
        <dbReference type="EMBL" id="KAH0820738.1"/>
    </source>
</evidence>
<feature type="transmembrane region" description="Helical" evidence="5">
    <location>
        <begin position="164"/>
        <end position="183"/>
    </location>
</feature>
<protein>
    <recommendedName>
        <fullName evidence="8">Major facilitator superfamily (MFS) profile domain-containing protein</fullName>
    </recommendedName>
</protein>
<evidence type="ECO:0000256" key="3">
    <source>
        <dbReference type="ARBA" id="ARBA00022989"/>
    </source>
</evidence>
<dbReference type="PANTHER" id="PTHR11662">
    <property type="entry name" value="SOLUTE CARRIER FAMILY 17"/>
    <property type="match status" value="1"/>
</dbReference>
<evidence type="ECO:0000256" key="1">
    <source>
        <dbReference type="ARBA" id="ARBA00004141"/>
    </source>
</evidence>
<dbReference type="Pfam" id="PF07690">
    <property type="entry name" value="MFS_1"/>
    <property type="match status" value="1"/>
</dbReference>
<evidence type="ECO:0000313" key="7">
    <source>
        <dbReference type="Proteomes" id="UP000719412"/>
    </source>
</evidence>
<comment type="caution">
    <text evidence="6">The sequence shown here is derived from an EMBL/GenBank/DDBJ whole genome shotgun (WGS) entry which is preliminary data.</text>
</comment>
<dbReference type="AlphaFoldDB" id="A0A8J6HV52"/>
<accession>A0A8J6HV52</accession>
<dbReference type="InterPro" id="IPR050382">
    <property type="entry name" value="MFS_Na/Anion_cotransporter"/>
</dbReference>
<organism evidence="6 7">
    <name type="scientific">Tenebrio molitor</name>
    <name type="common">Yellow mealworm beetle</name>
    <dbReference type="NCBI Taxonomy" id="7067"/>
    <lineage>
        <taxon>Eukaryota</taxon>
        <taxon>Metazoa</taxon>
        <taxon>Ecdysozoa</taxon>
        <taxon>Arthropoda</taxon>
        <taxon>Hexapoda</taxon>
        <taxon>Insecta</taxon>
        <taxon>Pterygota</taxon>
        <taxon>Neoptera</taxon>
        <taxon>Endopterygota</taxon>
        <taxon>Coleoptera</taxon>
        <taxon>Polyphaga</taxon>
        <taxon>Cucujiformia</taxon>
        <taxon>Tenebrionidae</taxon>
        <taxon>Tenebrio</taxon>
    </lineage>
</organism>
<proteinExistence type="predicted"/>
<dbReference type="Proteomes" id="UP000719412">
    <property type="component" value="Unassembled WGS sequence"/>
</dbReference>
<feature type="transmembrane region" description="Helical" evidence="5">
    <location>
        <begin position="204"/>
        <end position="226"/>
    </location>
</feature>
<evidence type="ECO:0000256" key="4">
    <source>
        <dbReference type="ARBA" id="ARBA00023136"/>
    </source>
</evidence>
<name>A0A8J6HV52_TENMO</name>
<keyword evidence="3 5" id="KW-1133">Transmembrane helix</keyword>
<dbReference type="Gene3D" id="1.20.1250.20">
    <property type="entry name" value="MFS general substrate transporter like domains"/>
    <property type="match status" value="1"/>
</dbReference>
<evidence type="ECO:0000256" key="5">
    <source>
        <dbReference type="SAM" id="Phobius"/>
    </source>
</evidence>
<gene>
    <name evidence="6" type="ORF">GEV33_002053</name>
</gene>
<dbReference type="InterPro" id="IPR027417">
    <property type="entry name" value="P-loop_NTPase"/>
</dbReference>
<dbReference type="SUPFAM" id="SSF52540">
    <property type="entry name" value="P-loop containing nucleoside triphosphate hydrolases"/>
    <property type="match status" value="1"/>
</dbReference>
<reference evidence="6" key="2">
    <citation type="submission" date="2021-08" db="EMBL/GenBank/DDBJ databases">
        <authorList>
            <person name="Eriksson T."/>
        </authorList>
    </citation>
    <scope>NUCLEOTIDE SEQUENCE</scope>
    <source>
        <strain evidence="6">Stoneville</strain>
        <tissue evidence="6">Whole head</tissue>
    </source>
</reference>
<feature type="transmembrane region" description="Helical" evidence="5">
    <location>
        <begin position="262"/>
        <end position="285"/>
    </location>
</feature>
<reference evidence="6" key="1">
    <citation type="journal article" date="2020" name="J Insects Food Feed">
        <title>The yellow mealworm (Tenebrio molitor) genome: a resource for the emerging insects as food and feed industry.</title>
        <authorList>
            <person name="Eriksson T."/>
            <person name="Andere A."/>
            <person name="Kelstrup H."/>
            <person name="Emery V."/>
            <person name="Picard C."/>
        </authorList>
    </citation>
    <scope>NUCLEOTIDE SEQUENCE</scope>
    <source>
        <strain evidence="6">Stoneville</strain>
        <tissue evidence="6">Whole head</tissue>
    </source>
</reference>
<dbReference type="SUPFAM" id="SSF103473">
    <property type="entry name" value="MFS general substrate transporter"/>
    <property type="match status" value="2"/>
</dbReference>
<feature type="transmembrane region" description="Helical" evidence="5">
    <location>
        <begin position="232"/>
        <end position="250"/>
    </location>
</feature>
<comment type="subcellular location">
    <subcellularLocation>
        <location evidence="1">Membrane</location>
        <topology evidence="1">Multi-pass membrane protein</topology>
    </subcellularLocation>
</comment>
<dbReference type="InterPro" id="IPR036259">
    <property type="entry name" value="MFS_trans_sf"/>
</dbReference>
<dbReference type="GO" id="GO:0016020">
    <property type="term" value="C:membrane"/>
    <property type="evidence" value="ECO:0007669"/>
    <property type="project" value="UniProtKB-SubCell"/>
</dbReference>
<feature type="transmembrane region" description="Helical" evidence="5">
    <location>
        <begin position="139"/>
        <end position="158"/>
    </location>
</feature>
<sequence length="430" mass="48110">MLVHIQRLGFFRWAKFETHMTAVNRILEFSKHNEETRDGNSAANWPKTDIATLPLDFIRKNISIVHQNPFLFTGTIRENIDPLGRYADEQVWNIIKTINLEKLFCNLEHKISGVDCNLSYFFWGYVLTQIPEGRLSETFGSKIIIGIGVLTASLLTILTPISSYMNYYCLLFVRFALGIALGIHWPSMPPMAIKWVSPTDMSKFLSHMTASSLGVAVTLPMCGYLIDYWGWPSVFYVTGLMGLATPGILANSADIAPAYSGTIYGISQVPAGLAGYALTKIVAVITKDEQSFQQWTYVFWILAGVNLFAFLFCLIFTSGDEQSWNHSTDDAEMEKLQNDGSKESLRNATMAIGRSRRPRGPTYARGANRSQFEDPELAVNARHLATRRAHPAFKFFTSLIPEAESFNLESFVPATTGGLEEHMLPPQMSG</sequence>
<dbReference type="PANTHER" id="PTHR11662:SF411">
    <property type="entry name" value="GH05102P"/>
    <property type="match status" value="1"/>
</dbReference>
<dbReference type="InterPro" id="IPR011701">
    <property type="entry name" value="MFS"/>
</dbReference>
<dbReference type="GO" id="GO:0022857">
    <property type="term" value="F:transmembrane transporter activity"/>
    <property type="evidence" value="ECO:0007669"/>
    <property type="project" value="InterPro"/>
</dbReference>
<dbReference type="EMBL" id="JABDTM020010951">
    <property type="protein sequence ID" value="KAH0820738.1"/>
    <property type="molecule type" value="Genomic_DNA"/>
</dbReference>